<dbReference type="Proteomes" id="UP000094023">
    <property type="component" value="Unassembled WGS sequence"/>
</dbReference>
<protein>
    <submittedName>
        <fullName evidence="1">Uncharacterized protein</fullName>
    </submittedName>
</protein>
<evidence type="ECO:0000313" key="2">
    <source>
        <dbReference type="Proteomes" id="UP000094023"/>
    </source>
</evidence>
<proteinExistence type="predicted"/>
<dbReference type="EMBL" id="LXEN01000066">
    <property type="protein sequence ID" value="OAT30947.1"/>
    <property type="molecule type" value="Genomic_DNA"/>
</dbReference>
<name>A0A198G0T2_9GAMM</name>
<organism evidence="1 2">
    <name type="scientific">Proteus myxofaciens ATCC 19692</name>
    <dbReference type="NCBI Taxonomy" id="1354337"/>
    <lineage>
        <taxon>Bacteria</taxon>
        <taxon>Pseudomonadati</taxon>
        <taxon>Pseudomonadota</taxon>
        <taxon>Gammaproteobacteria</taxon>
        <taxon>Enterobacterales</taxon>
        <taxon>Morganellaceae</taxon>
        <taxon>Proteus</taxon>
    </lineage>
</organism>
<gene>
    <name evidence="1" type="ORF">M983_1466</name>
</gene>
<reference evidence="1 2" key="1">
    <citation type="submission" date="2016-04" db="EMBL/GenBank/DDBJ databases">
        <title>ATOL: Assembling a taxonomically balanced genome-scale reconstruction of the evolutionary history of the Enterobacteriaceae.</title>
        <authorList>
            <person name="Plunkett G.III."/>
            <person name="Neeno-Eckwall E.C."/>
            <person name="Glasner J.D."/>
            <person name="Perna N.T."/>
        </authorList>
    </citation>
    <scope>NUCLEOTIDE SEQUENCE [LARGE SCALE GENOMIC DNA]</scope>
    <source>
        <strain evidence="1 2">ATCC 19692</strain>
    </source>
</reference>
<dbReference type="AlphaFoldDB" id="A0A198G0T2"/>
<dbReference type="RefSeq" id="WP_066749372.1">
    <property type="nucleotide sequence ID" value="NZ_LXEN01000066.1"/>
</dbReference>
<keyword evidence="2" id="KW-1185">Reference proteome</keyword>
<evidence type="ECO:0000313" key="1">
    <source>
        <dbReference type="EMBL" id="OAT30947.1"/>
    </source>
</evidence>
<comment type="caution">
    <text evidence="1">The sequence shown here is derived from an EMBL/GenBank/DDBJ whole genome shotgun (WGS) entry which is preliminary data.</text>
</comment>
<accession>A0A198G0T2</accession>
<dbReference type="OrthoDB" id="2303037at2"/>
<sequence>MYEDYSRQSLPSKKYRELLGTAFCVFNSNNKFVIENILKLDRYHYYSWYELIDKDSALLLTDIKKTITRESGPEIAETFNELVQMRARLVQSFQVTVDDGVDNQILATRYSDGRQEYITQQYLLNFIKLNQKLSDLLYDLRGY</sequence>